<dbReference type="STRING" id="1230097.A0A423VBI6"/>
<evidence type="ECO:0000313" key="3">
    <source>
        <dbReference type="Proteomes" id="UP000285146"/>
    </source>
</evidence>
<comment type="caution">
    <text evidence="2">The sequence shown here is derived from an EMBL/GenBank/DDBJ whole genome shotgun (WGS) entry which is preliminary data.</text>
</comment>
<evidence type="ECO:0000256" key="1">
    <source>
        <dbReference type="SAM" id="MobiDB-lite"/>
    </source>
</evidence>
<sequence>MEFIGEDSEWPNSETVMQLAEKRPTSSGASAFLSQTIIGFTNKLGFSKAASFNDSIGRRVIIYRIAGQEAREAEAFSKDLFNNRKRLQFIDIALSIPSLDKRAQVQLEMALQSELKKSISHISARMIIDPMATPAEFRSATALMTVRVESESRSSGCWAPSPPGRPGIRTIKFTPTFAGRQYVFKNWGKETISTSRRSSRARRYSQRTTTNDSINISNMSTSTPENKPVVATEQPVQTQPKTNKLDALRKKAEASHEKTTADSIRKSELFDSTGVSEWKTTGTHVLGVMKNDSNMITIVDKNIGAEQKEPEWTPEQLEFLDPYIQFIGRDANGSIVPIERTSLSALDPSQY</sequence>
<dbReference type="OrthoDB" id="4758498at2759"/>
<dbReference type="InParanoid" id="A0A423VBI6"/>
<accession>A0A423VBI6</accession>
<evidence type="ECO:0000313" key="2">
    <source>
        <dbReference type="EMBL" id="ROV88287.1"/>
    </source>
</evidence>
<feature type="region of interest" description="Disordered" evidence="1">
    <location>
        <begin position="194"/>
        <end position="248"/>
    </location>
</feature>
<reference evidence="2 3" key="1">
    <citation type="submission" date="2015-09" db="EMBL/GenBank/DDBJ databases">
        <title>Host preference determinants of Valsa canker pathogens revealed by comparative genomics.</title>
        <authorList>
            <person name="Yin Z."/>
            <person name="Huang L."/>
        </authorList>
    </citation>
    <scope>NUCLEOTIDE SEQUENCE [LARGE SCALE GENOMIC DNA]</scope>
    <source>
        <strain evidence="2 3">SXYLt</strain>
    </source>
</reference>
<keyword evidence="3" id="KW-1185">Reference proteome</keyword>
<name>A0A423VBI6_9PEZI</name>
<feature type="compositionally biased region" description="Polar residues" evidence="1">
    <location>
        <begin position="211"/>
        <end position="225"/>
    </location>
</feature>
<protein>
    <submittedName>
        <fullName evidence="2">Uncharacterized protein</fullName>
    </submittedName>
</protein>
<organism evidence="2 3">
    <name type="scientific">Cytospora leucostoma</name>
    <dbReference type="NCBI Taxonomy" id="1230097"/>
    <lineage>
        <taxon>Eukaryota</taxon>
        <taxon>Fungi</taxon>
        <taxon>Dikarya</taxon>
        <taxon>Ascomycota</taxon>
        <taxon>Pezizomycotina</taxon>
        <taxon>Sordariomycetes</taxon>
        <taxon>Sordariomycetidae</taxon>
        <taxon>Diaporthales</taxon>
        <taxon>Cytosporaceae</taxon>
        <taxon>Cytospora</taxon>
    </lineage>
</organism>
<dbReference type="Proteomes" id="UP000285146">
    <property type="component" value="Unassembled WGS sequence"/>
</dbReference>
<gene>
    <name evidence="2" type="ORF">VPNG_10325</name>
</gene>
<proteinExistence type="predicted"/>
<dbReference type="AlphaFoldDB" id="A0A423VBI6"/>
<dbReference type="EMBL" id="LKEB01000121">
    <property type="protein sequence ID" value="ROV88287.1"/>
    <property type="molecule type" value="Genomic_DNA"/>
</dbReference>